<protein>
    <submittedName>
        <fullName evidence="1">Uncharacterized protein</fullName>
    </submittedName>
</protein>
<reference evidence="2" key="1">
    <citation type="journal article" date="2019" name="Int. J. Syst. Evol. Microbiol.">
        <title>The Global Catalogue of Microorganisms (GCM) 10K type strain sequencing project: providing services to taxonomists for standard genome sequencing and annotation.</title>
        <authorList>
            <consortium name="The Broad Institute Genomics Platform"/>
            <consortium name="The Broad Institute Genome Sequencing Center for Infectious Disease"/>
            <person name="Wu L."/>
            <person name="Ma J."/>
        </authorList>
    </citation>
    <scope>NUCLEOTIDE SEQUENCE [LARGE SCALE GENOMIC DNA]</scope>
    <source>
        <strain evidence="2">JCM 3106</strain>
    </source>
</reference>
<keyword evidence="2" id="KW-1185">Reference proteome</keyword>
<sequence length="51" mass="5495">MDTITPDTARKLLIARSYTATGDTAAQLRRQAATVTPGQTIHLGTDQLVVR</sequence>
<name>A0ABP6LHR9_9ACTN</name>
<proteinExistence type="predicted"/>
<accession>A0ABP6LHR9</accession>
<gene>
    <name evidence="1" type="ORF">GCM10017559_79860</name>
</gene>
<dbReference type="Proteomes" id="UP001499930">
    <property type="component" value="Unassembled WGS sequence"/>
</dbReference>
<organism evidence="1 2">
    <name type="scientific">Streptosporangium longisporum</name>
    <dbReference type="NCBI Taxonomy" id="46187"/>
    <lineage>
        <taxon>Bacteria</taxon>
        <taxon>Bacillati</taxon>
        <taxon>Actinomycetota</taxon>
        <taxon>Actinomycetes</taxon>
        <taxon>Streptosporangiales</taxon>
        <taxon>Streptosporangiaceae</taxon>
        <taxon>Streptosporangium</taxon>
    </lineage>
</organism>
<evidence type="ECO:0000313" key="2">
    <source>
        <dbReference type="Proteomes" id="UP001499930"/>
    </source>
</evidence>
<dbReference type="EMBL" id="BAAAWD010000029">
    <property type="protein sequence ID" value="GAA3039552.1"/>
    <property type="molecule type" value="Genomic_DNA"/>
</dbReference>
<comment type="caution">
    <text evidence="1">The sequence shown here is derived from an EMBL/GenBank/DDBJ whole genome shotgun (WGS) entry which is preliminary data.</text>
</comment>
<dbReference type="RefSeq" id="WP_344907037.1">
    <property type="nucleotide sequence ID" value="NZ_BAAAWD010000029.1"/>
</dbReference>
<evidence type="ECO:0000313" key="1">
    <source>
        <dbReference type="EMBL" id="GAA3039552.1"/>
    </source>
</evidence>